<comment type="similarity">
    <text evidence="1 5">Belongs to the glycosyl hydrolase 1 family.</text>
</comment>
<dbReference type="EMBL" id="DF237025">
    <property type="protein sequence ID" value="GAQ81279.1"/>
    <property type="molecule type" value="Genomic_DNA"/>
</dbReference>
<protein>
    <submittedName>
        <fullName evidence="7">Galactolipid:galactolipid galactosyltransferase</fullName>
    </submittedName>
</protein>
<evidence type="ECO:0000313" key="7">
    <source>
        <dbReference type="EMBL" id="GAQ81279.1"/>
    </source>
</evidence>
<keyword evidence="7" id="KW-0808">Transferase</keyword>
<evidence type="ECO:0000256" key="2">
    <source>
        <dbReference type="ARBA" id="ARBA00022801"/>
    </source>
</evidence>
<name>A0A1Y1HVQ5_KLENI</name>
<dbReference type="SUPFAM" id="SSF51445">
    <property type="entry name" value="(Trans)glycosidases"/>
    <property type="match status" value="1"/>
</dbReference>
<proteinExistence type="inferred from homology"/>
<accession>A0A1Y1HVQ5</accession>
<dbReference type="InterPro" id="IPR018120">
    <property type="entry name" value="Glyco_hydro_1_AS"/>
</dbReference>
<evidence type="ECO:0000313" key="8">
    <source>
        <dbReference type="Proteomes" id="UP000054558"/>
    </source>
</evidence>
<evidence type="ECO:0000256" key="6">
    <source>
        <dbReference type="SAM" id="Phobius"/>
    </source>
</evidence>
<dbReference type="GO" id="GO:0008378">
    <property type="term" value="F:galactosyltransferase activity"/>
    <property type="evidence" value="ECO:0000318"/>
    <property type="project" value="GO_Central"/>
</dbReference>
<dbReference type="GO" id="GO:0004553">
    <property type="term" value="F:hydrolase activity, hydrolyzing O-glycosyl compounds"/>
    <property type="evidence" value="ECO:0007669"/>
    <property type="project" value="InterPro"/>
</dbReference>
<evidence type="ECO:0000256" key="4">
    <source>
        <dbReference type="PROSITE-ProRule" id="PRU10055"/>
    </source>
</evidence>
<keyword evidence="3" id="KW-0326">Glycosidase</keyword>
<dbReference type="PANTHER" id="PTHR10353">
    <property type="entry name" value="GLYCOSYL HYDROLASE"/>
    <property type="match status" value="1"/>
</dbReference>
<evidence type="ECO:0000256" key="1">
    <source>
        <dbReference type="ARBA" id="ARBA00010838"/>
    </source>
</evidence>
<evidence type="ECO:0000256" key="3">
    <source>
        <dbReference type="ARBA" id="ARBA00023295"/>
    </source>
</evidence>
<evidence type="ECO:0000256" key="5">
    <source>
        <dbReference type="RuleBase" id="RU003690"/>
    </source>
</evidence>
<dbReference type="InterPro" id="IPR017853">
    <property type="entry name" value="GH"/>
</dbReference>
<keyword evidence="6" id="KW-0472">Membrane</keyword>
<dbReference type="InterPro" id="IPR001360">
    <property type="entry name" value="Glyco_hydro_1"/>
</dbReference>
<dbReference type="STRING" id="105231.A0A1Y1HVQ5"/>
<dbReference type="GO" id="GO:0005975">
    <property type="term" value="P:carbohydrate metabolic process"/>
    <property type="evidence" value="ECO:0007669"/>
    <property type="project" value="InterPro"/>
</dbReference>
<keyword evidence="8" id="KW-1185">Reference proteome</keyword>
<dbReference type="PROSITE" id="PS00572">
    <property type="entry name" value="GLYCOSYL_HYDROL_F1_1"/>
    <property type="match status" value="1"/>
</dbReference>
<keyword evidence="2" id="KW-0378">Hydrolase</keyword>
<gene>
    <name evidence="7" type="ORF">KFL_000760080</name>
</gene>
<feature type="active site" description="Nucleophile" evidence="4">
    <location>
        <position position="416"/>
    </location>
</feature>
<reference evidence="7 8" key="1">
    <citation type="journal article" date="2014" name="Nat. Commun.">
        <title>Klebsormidium flaccidum genome reveals primary factors for plant terrestrial adaptation.</title>
        <authorList>
            <person name="Hori K."/>
            <person name="Maruyama F."/>
            <person name="Fujisawa T."/>
            <person name="Togashi T."/>
            <person name="Yamamoto N."/>
            <person name="Seo M."/>
            <person name="Sato S."/>
            <person name="Yamada T."/>
            <person name="Mori H."/>
            <person name="Tajima N."/>
            <person name="Moriyama T."/>
            <person name="Ikeuchi M."/>
            <person name="Watanabe M."/>
            <person name="Wada H."/>
            <person name="Kobayashi K."/>
            <person name="Saito M."/>
            <person name="Masuda T."/>
            <person name="Sasaki-Sekimoto Y."/>
            <person name="Mashiguchi K."/>
            <person name="Awai K."/>
            <person name="Shimojima M."/>
            <person name="Masuda S."/>
            <person name="Iwai M."/>
            <person name="Nobusawa T."/>
            <person name="Narise T."/>
            <person name="Kondo S."/>
            <person name="Saito H."/>
            <person name="Sato R."/>
            <person name="Murakawa M."/>
            <person name="Ihara Y."/>
            <person name="Oshima-Yamada Y."/>
            <person name="Ohtaka K."/>
            <person name="Satoh M."/>
            <person name="Sonobe K."/>
            <person name="Ishii M."/>
            <person name="Ohtani R."/>
            <person name="Kanamori-Sato M."/>
            <person name="Honoki R."/>
            <person name="Miyazaki D."/>
            <person name="Mochizuki H."/>
            <person name="Umetsu J."/>
            <person name="Higashi K."/>
            <person name="Shibata D."/>
            <person name="Kamiya Y."/>
            <person name="Sato N."/>
            <person name="Nakamura Y."/>
            <person name="Tabata S."/>
            <person name="Ida S."/>
            <person name="Kurokawa K."/>
            <person name="Ohta H."/>
        </authorList>
    </citation>
    <scope>NUCLEOTIDE SEQUENCE [LARGE SCALE GENOMIC DNA]</scope>
    <source>
        <strain evidence="7 8">NIES-2285</strain>
    </source>
</reference>
<dbReference type="Proteomes" id="UP000054558">
    <property type="component" value="Unassembled WGS sequence"/>
</dbReference>
<dbReference type="OMA" id="ICAQKRW"/>
<dbReference type="Gene3D" id="3.20.20.80">
    <property type="entry name" value="Glycosidases"/>
    <property type="match status" value="1"/>
</dbReference>
<organism evidence="7 8">
    <name type="scientific">Klebsormidium nitens</name>
    <name type="common">Green alga</name>
    <name type="synonym">Ulothrix nitens</name>
    <dbReference type="NCBI Taxonomy" id="105231"/>
    <lineage>
        <taxon>Eukaryota</taxon>
        <taxon>Viridiplantae</taxon>
        <taxon>Streptophyta</taxon>
        <taxon>Klebsormidiophyceae</taxon>
        <taxon>Klebsormidiales</taxon>
        <taxon>Klebsormidiaceae</taxon>
        <taxon>Klebsormidium</taxon>
    </lineage>
</organism>
<dbReference type="OrthoDB" id="65569at2759"/>
<dbReference type="Pfam" id="PF00232">
    <property type="entry name" value="Glyco_hydro_1"/>
    <property type="match status" value="2"/>
</dbReference>
<dbReference type="PANTHER" id="PTHR10353:SF209">
    <property type="entry name" value="GALACTOLIPID GALACTOSYLTRANSFERASE SFR2, CHLOROPLASTIC"/>
    <property type="match status" value="1"/>
</dbReference>
<dbReference type="PRINTS" id="PR00131">
    <property type="entry name" value="GLHYDRLASE1"/>
</dbReference>
<keyword evidence="6" id="KW-0812">Transmembrane</keyword>
<sequence length="602" mass="68662">MANLRRRGRQLLRLGLLLFNTTAVICIFLTKQIVRDDLAKPSYHLNENADYLADFGPLCKGPALKSSESANDCFAFGLATAPAHVEDQLDDSWLDFAKATKPGVDPDTNLPNPLNVPAWHNVPFPEQRVRFWSDAETEIRLAAEAGVKEYRLGVDWGRLVPTEPIEGTVNMLDRQALEHYRGILERVRAHGMRVMLTLFHHSMPKWAIPYGGWTDKRTIKYFVEFSVVVHRELGDLVDRYVLFNEAQIFATLSYCTGNWPPGRSPTFRPSLLQTVLCGVPKFGRLFGAVDHMIQAHREAYDAMHGMSSEKKPVIGIAHFTAVMRPWGLFDAPLAKLGQYVNRWYIPDRLRGKLDFIGLNYYGQEIVSGTGPFIAPGIEFSDSGRAIYPDGLYHTLWSFHQRYNTPEKTNVRFVITENGIADDKDVLRPAYLVEHLLAVFAAKAEGVPVDGYFHWTLSDNWEWSDGYCPKFGLVRVDRANDFKRLPRPSYDLFRKIAQTGRISHEQRGRAWEHLRAAVERNKTHPFCRAVGPTGNVFAESLHEPVPRRLVDREWRFDKYEPDGLHDFLSVLSRKAYTVFVELKEQASELIAKVKSFSGSRNEL</sequence>
<feature type="transmembrane region" description="Helical" evidence="6">
    <location>
        <begin position="12"/>
        <end position="30"/>
    </location>
</feature>
<dbReference type="AlphaFoldDB" id="A0A1Y1HVQ5"/>
<keyword evidence="7" id="KW-0328">Glycosyltransferase</keyword>
<keyword evidence="6" id="KW-1133">Transmembrane helix</keyword>